<protein>
    <recommendedName>
        <fullName evidence="3">HEAT repeat domain-containing protein</fullName>
    </recommendedName>
</protein>
<gene>
    <name evidence="1" type="ORF">Drose_13895</name>
</gene>
<organism evidence="1 2">
    <name type="scientific">Dactylosporangium roseum</name>
    <dbReference type="NCBI Taxonomy" id="47989"/>
    <lineage>
        <taxon>Bacteria</taxon>
        <taxon>Bacillati</taxon>
        <taxon>Actinomycetota</taxon>
        <taxon>Actinomycetes</taxon>
        <taxon>Micromonosporales</taxon>
        <taxon>Micromonosporaceae</taxon>
        <taxon>Dactylosporangium</taxon>
    </lineage>
</organism>
<evidence type="ECO:0000313" key="2">
    <source>
        <dbReference type="Proteomes" id="UP001058271"/>
    </source>
</evidence>
<name>A0ABY5ZG23_9ACTN</name>
<dbReference type="EMBL" id="CP073721">
    <property type="protein sequence ID" value="UWZ39224.1"/>
    <property type="molecule type" value="Genomic_DNA"/>
</dbReference>
<reference evidence="1" key="1">
    <citation type="submission" date="2021-04" db="EMBL/GenBank/DDBJ databases">
        <title>Biosynthetic gene clusters of Dactylosporangioum roseum.</title>
        <authorList>
            <person name="Hartkoorn R.C."/>
            <person name="Beaudoing E."/>
            <person name="Hot D."/>
            <person name="Moureu S."/>
        </authorList>
    </citation>
    <scope>NUCLEOTIDE SEQUENCE</scope>
    <source>
        <strain evidence="1">NRRL B-16295</strain>
    </source>
</reference>
<accession>A0ABY5ZG23</accession>
<proteinExistence type="predicted"/>
<evidence type="ECO:0008006" key="3">
    <source>
        <dbReference type="Google" id="ProtNLM"/>
    </source>
</evidence>
<keyword evidence="2" id="KW-1185">Reference proteome</keyword>
<dbReference type="Proteomes" id="UP001058271">
    <property type="component" value="Chromosome"/>
</dbReference>
<evidence type="ECO:0000313" key="1">
    <source>
        <dbReference type="EMBL" id="UWZ39224.1"/>
    </source>
</evidence>
<sequence>MAALTILRKRGSRIAIRLPFLLLRLNDPVDPVRLQAIAAVRARLTVGHGALLARLLPLIEGLGARRRAARHRRVAHRR</sequence>
<dbReference type="RefSeq" id="WP_260728625.1">
    <property type="nucleotide sequence ID" value="NZ_CP073721.1"/>
</dbReference>